<evidence type="ECO:0000256" key="4">
    <source>
        <dbReference type="ARBA" id="ARBA00022989"/>
    </source>
</evidence>
<comment type="subcellular location">
    <subcellularLocation>
        <location evidence="1">Membrane</location>
        <topology evidence="1">Single-pass membrane protein</topology>
    </subcellularLocation>
</comment>
<dbReference type="Proteomes" id="UP001268864">
    <property type="component" value="Unassembled WGS sequence"/>
</dbReference>
<dbReference type="Pfam" id="PF13517">
    <property type="entry name" value="FG-GAP_3"/>
    <property type="match status" value="1"/>
</dbReference>
<dbReference type="RefSeq" id="WP_310901242.1">
    <property type="nucleotide sequence ID" value="NZ_JAMQOS010000005.1"/>
</dbReference>
<dbReference type="InterPro" id="IPR045232">
    <property type="entry name" value="FAM234"/>
</dbReference>
<gene>
    <name evidence="7" type="ORF">NDI86_14870</name>
</gene>
<evidence type="ECO:0000256" key="2">
    <source>
        <dbReference type="ARBA" id="ARBA00022692"/>
    </source>
</evidence>
<keyword evidence="4" id="KW-1133">Transmembrane helix</keyword>
<name>A0ABU2FRL3_9EURY</name>
<dbReference type="Gene3D" id="2.130.10.10">
    <property type="entry name" value="YVTN repeat-like/Quinoprotein amine dehydrogenase"/>
    <property type="match status" value="2"/>
</dbReference>
<evidence type="ECO:0000313" key="8">
    <source>
        <dbReference type="Proteomes" id="UP001268864"/>
    </source>
</evidence>
<evidence type="ECO:0000256" key="5">
    <source>
        <dbReference type="ARBA" id="ARBA00023136"/>
    </source>
</evidence>
<reference evidence="7 8" key="1">
    <citation type="submission" date="2022-06" db="EMBL/GenBank/DDBJ databases">
        <title>Halomicroarcula sp. a new haloarchaeum isolate from saline soil.</title>
        <authorList>
            <person name="Strakova D."/>
            <person name="Galisteo C."/>
            <person name="Sanchez-Porro C."/>
            <person name="Ventosa A."/>
        </authorList>
    </citation>
    <scope>NUCLEOTIDE SEQUENCE [LARGE SCALE GENOMIC DNA]</scope>
    <source>
        <strain evidence="7 8">S3CR25-11</strain>
    </source>
</reference>
<evidence type="ECO:0000256" key="3">
    <source>
        <dbReference type="ARBA" id="ARBA00022729"/>
    </source>
</evidence>
<keyword evidence="2" id="KW-0812">Transmembrane</keyword>
<keyword evidence="8" id="KW-1185">Reference proteome</keyword>
<dbReference type="InterPro" id="IPR028994">
    <property type="entry name" value="Integrin_alpha_N"/>
</dbReference>
<evidence type="ECO:0000259" key="6">
    <source>
        <dbReference type="Pfam" id="PF13360"/>
    </source>
</evidence>
<dbReference type="PANTHER" id="PTHR21419:SF23">
    <property type="entry name" value="PROTEIN DEFECTIVE IN EXINE FORMATION 1"/>
    <property type="match status" value="1"/>
</dbReference>
<dbReference type="EMBL" id="JAMQOS010000005">
    <property type="protein sequence ID" value="MDS0283410.1"/>
    <property type="molecule type" value="Genomic_DNA"/>
</dbReference>
<dbReference type="Pfam" id="PF13360">
    <property type="entry name" value="PQQ_2"/>
    <property type="match status" value="1"/>
</dbReference>
<dbReference type="InterPro" id="IPR002372">
    <property type="entry name" value="PQQ_rpt_dom"/>
</dbReference>
<dbReference type="SMART" id="SM00564">
    <property type="entry name" value="PQQ"/>
    <property type="match status" value="3"/>
</dbReference>
<organism evidence="7 8">
    <name type="scientific">Haloarcula onubensis</name>
    <dbReference type="NCBI Taxonomy" id="2950539"/>
    <lineage>
        <taxon>Archaea</taxon>
        <taxon>Methanobacteriati</taxon>
        <taxon>Methanobacteriota</taxon>
        <taxon>Stenosarchaea group</taxon>
        <taxon>Halobacteria</taxon>
        <taxon>Halobacteriales</taxon>
        <taxon>Haloarculaceae</taxon>
        <taxon>Haloarcula</taxon>
    </lineage>
</organism>
<proteinExistence type="predicted"/>
<sequence>MRPRTALTAALCCSLLAGVVVAGLAAGGGTLTQTWSSDTARDNEVNHHSVGVGPGGDVVVAPVAAVPNAEPIGPTSCSLVRLRPSDGAVTWRWSVPAADCFTHALTQPAIADIDGDGGLEVAVGTTLDALVVLDAATGGEEWRLPLSTYGYGQPAVGNLSGDARPEVVVSDIDGALVVARGNGSVAWRADANMTVWARPRLVDVDGDGRREVVLGGDDGVVVYGADGTERWRSETRAKTLAVGDDGTVLAGDTGQLVAADGATGERVWQRSVDGTPRMHDVGDADGDGEPELYATVAGRVMAVETADGERDWVTDLGGSERQSSFAPVLGDVDGDGATDVIAVANDGTVAVLDGATGAERAAFERSVPIWTFATASDLDGDGDDEILVQYGDGRVVALDWTERGTLEPTAGR</sequence>
<protein>
    <submittedName>
        <fullName evidence="7">PQQ-like beta-propeller repeat protein</fullName>
    </submittedName>
</protein>
<evidence type="ECO:0000256" key="1">
    <source>
        <dbReference type="ARBA" id="ARBA00004167"/>
    </source>
</evidence>
<comment type="caution">
    <text evidence="7">The sequence shown here is derived from an EMBL/GenBank/DDBJ whole genome shotgun (WGS) entry which is preliminary data.</text>
</comment>
<dbReference type="PANTHER" id="PTHR21419">
    <property type="match status" value="1"/>
</dbReference>
<accession>A0ABU2FRL3</accession>
<keyword evidence="5" id="KW-0472">Membrane</keyword>
<feature type="domain" description="Pyrrolo-quinoline quinone repeat" evidence="6">
    <location>
        <begin position="178"/>
        <end position="321"/>
    </location>
</feature>
<keyword evidence="3" id="KW-0732">Signal</keyword>
<dbReference type="SUPFAM" id="SSF69318">
    <property type="entry name" value="Integrin alpha N-terminal domain"/>
    <property type="match status" value="1"/>
</dbReference>
<dbReference type="InterPro" id="IPR015943">
    <property type="entry name" value="WD40/YVTN_repeat-like_dom_sf"/>
</dbReference>
<evidence type="ECO:0000313" key="7">
    <source>
        <dbReference type="EMBL" id="MDS0283410.1"/>
    </source>
</evidence>
<dbReference type="InterPro" id="IPR018391">
    <property type="entry name" value="PQQ_b-propeller_rpt"/>
</dbReference>
<dbReference type="InterPro" id="IPR013517">
    <property type="entry name" value="FG-GAP"/>
</dbReference>